<sequence length="92" mass="10355">MSARGREEFLMSFSSVKGNQFLIVVLLCAVYLDACARIVCVNQHQVPNWNDICLWRCQNECPKLCSSNMNLLISQNAPAGNAKFWTSAGKYH</sequence>
<name>A0A498KWT5_MALDO</name>
<comment type="caution">
    <text evidence="1">The sequence shown here is derived from an EMBL/GenBank/DDBJ whole genome shotgun (WGS) entry which is preliminary data.</text>
</comment>
<dbReference type="EMBL" id="RDQH01000327">
    <property type="protein sequence ID" value="RXI09383.1"/>
    <property type="molecule type" value="Genomic_DNA"/>
</dbReference>
<evidence type="ECO:0000313" key="2">
    <source>
        <dbReference type="Proteomes" id="UP000290289"/>
    </source>
</evidence>
<dbReference type="AlphaFoldDB" id="A0A498KWT5"/>
<dbReference type="PANTHER" id="PTHR35548:SF1">
    <property type="entry name" value="EXPRESSED PROTEIN"/>
    <property type="match status" value="1"/>
</dbReference>
<dbReference type="InterPro" id="IPR038934">
    <property type="entry name" value="At5g64816-like"/>
</dbReference>
<protein>
    <submittedName>
        <fullName evidence="1">Uncharacterized protein</fullName>
    </submittedName>
</protein>
<dbReference type="Proteomes" id="UP000290289">
    <property type="component" value="Chromosome 1"/>
</dbReference>
<accession>A0A498KWT5</accession>
<organism evidence="1 2">
    <name type="scientific">Malus domestica</name>
    <name type="common">Apple</name>
    <name type="synonym">Pyrus malus</name>
    <dbReference type="NCBI Taxonomy" id="3750"/>
    <lineage>
        <taxon>Eukaryota</taxon>
        <taxon>Viridiplantae</taxon>
        <taxon>Streptophyta</taxon>
        <taxon>Embryophyta</taxon>
        <taxon>Tracheophyta</taxon>
        <taxon>Spermatophyta</taxon>
        <taxon>Magnoliopsida</taxon>
        <taxon>eudicotyledons</taxon>
        <taxon>Gunneridae</taxon>
        <taxon>Pentapetalae</taxon>
        <taxon>rosids</taxon>
        <taxon>fabids</taxon>
        <taxon>Rosales</taxon>
        <taxon>Rosaceae</taxon>
        <taxon>Amygdaloideae</taxon>
        <taxon>Maleae</taxon>
        <taxon>Malus</taxon>
    </lineage>
</organism>
<dbReference type="PANTHER" id="PTHR35548">
    <property type="entry name" value="EXPRESSED PROTEIN"/>
    <property type="match status" value="1"/>
</dbReference>
<reference evidence="1 2" key="1">
    <citation type="submission" date="2018-10" db="EMBL/GenBank/DDBJ databases">
        <title>A high-quality apple genome assembly.</title>
        <authorList>
            <person name="Hu J."/>
        </authorList>
    </citation>
    <scope>NUCLEOTIDE SEQUENCE [LARGE SCALE GENOMIC DNA]</scope>
    <source>
        <strain evidence="2">cv. HFTH1</strain>
        <tissue evidence="1">Young leaf</tissue>
    </source>
</reference>
<keyword evidence="2" id="KW-1185">Reference proteome</keyword>
<evidence type="ECO:0000313" key="1">
    <source>
        <dbReference type="EMBL" id="RXI09383.1"/>
    </source>
</evidence>
<gene>
    <name evidence="1" type="ORF">DVH24_034000</name>
</gene>
<proteinExistence type="predicted"/>